<sequence>MYSLEEVGPDGKYEMEDISQYYMDDRLYPYLITMDNKIAGFILVVSPPYVSEGIDYSVQEQRSL</sequence>
<dbReference type="RefSeq" id="WP_209970577.1">
    <property type="nucleotide sequence ID" value="NZ_JAGGLB010000003.1"/>
</dbReference>
<reference evidence="1 2" key="1">
    <citation type="submission" date="2021-03" db="EMBL/GenBank/DDBJ databases">
        <title>Genomic Encyclopedia of Type Strains, Phase IV (KMG-IV): sequencing the most valuable type-strain genomes for metagenomic binning, comparative biology and taxonomic classification.</title>
        <authorList>
            <person name="Goeker M."/>
        </authorList>
    </citation>
    <scope>NUCLEOTIDE SEQUENCE [LARGE SCALE GENOMIC DNA]</scope>
    <source>
        <strain evidence="1 2">DSM 26048</strain>
    </source>
</reference>
<protein>
    <submittedName>
        <fullName evidence="1">Acetyltransferase</fullName>
    </submittedName>
</protein>
<gene>
    <name evidence="1" type="ORF">J2Z66_001376</name>
</gene>
<comment type="caution">
    <text evidence="1">The sequence shown here is derived from an EMBL/GenBank/DDBJ whole genome shotgun (WGS) entry which is preliminary data.</text>
</comment>
<proteinExistence type="predicted"/>
<evidence type="ECO:0000313" key="2">
    <source>
        <dbReference type="Proteomes" id="UP001519287"/>
    </source>
</evidence>
<organism evidence="1 2">
    <name type="scientific">Paenibacillus eucommiae</name>
    <dbReference type="NCBI Taxonomy" id="1355755"/>
    <lineage>
        <taxon>Bacteria</taxon>
        <taxon>Bacillati</taxon>
        <taxon>Bacillota</taxon>
        <taxon>Bacilli</taxon>
        <taxon>Bacillales</taxon>
        <taxon>Paenibacillaceae</taxon>
        <taxon>Paenibacillus</taxon>
    </lineage>
</organism>
<name>A0ABS4IQC9_9BACL</name>
<accession>A0ABS4IQC9</accession>
<evidence type="ECO:0000313" key="1">
    <source>
        <dbReference type="EMBL" id="MBP1989778.1"/>
    </source>
</evidence>
<dbReference type="Proteomes" id="UP001519287">
    <property type="component" value="Unassembled WGS sequence"/>
</dbReference>
<dbReference type="EMBL" id="JAGGLB010000003">
    <property type="protein sequence ID" value="MBP1989778.1"/>
    <property type="molecule type" value="Genomic_DNA"/>
</dbReference>
<keyword evidence="2" id="KW-1185">Reference proteome</keyword>